<keyword evidence="2" id="KW-1185">Reference proteome</keyword>
<evidence type="ECO:0000313" key="2">
    <source>
        <dbReference type="Proteomes" id="UP000595046"/>
    </source>
</evidence>
<dbReference type="Proteomes" id="UP000595046">
    <property type="component" value="Chromosome"/>
</dbReference>
<sequence length="123" mass="13214">MTATEETDGAERGATTVVERVVAKVAVQAAREALRATPAALQVPPGPGHWPRASARVRDRTARVRILVELGYPSDIGAQCAAVRRQVVSRVKELVGMDVPDVAVGVERLHSQQLDGERSGRVR</sequence>
<gene>
    <name evidence="1" type="ORF">G4Z16_27370</name>
</gene>
<evidence type="ECO:0000313" key="1">
    <source>
        <dbReference type="EMBL" id="QPP09520.1"/>
    </source>
</evidence>
<name>A0A7T1WW03_9ACTN</name>
<accession>A0A7T1WW03</accession>
<protein>
    <submittedName>
        <fullName evidence="1">Asp23/Gls24 family envelope stress response protein</fullName>
    </submittedName>
</protein>
<reference evidence="2" key="1">
    <citation type="submission" date="2020-02" db="EMBL/GenBank/DDBJ databases">
        <title>Streptomyces sp. ASO4wet.</title>
        <authorList>
            <person name="Risdian C."/>
            <person name="Landwehr W."/>
            <person name="Schupp P."/>
            <person name="Wink J."/>
        </authorList>
    </citation>
    <scope>NUCLEOTIDE SEQUENCE [LARGE SCALE GENOMIC DNA]</scope>
    <source>
        <strain evidence="2">ASO4wet</strain>
    </source>
</reference>
<dbReference type="RefSeq" id="WP_197353294.1">
    <property type="nucleotide sequence ID" value="NZ_CP048882.1"/>
</dbReference>
<proteinExistence type="predicted"/>
<dbReference type="KEGG" id="sbat:G4Z16_27370"/>
<dbReference type="AlphaFoldDB" id="A0A7T1WW03"/>
<organism evidence="1 2">
    <name type="scientific">Streptomyces bathyalis</name>
    <dbReference type="NCBI Taxonomy" id="2710756"/>
    <lineage>
        <taxon>Bacteria</taxon>
        <taxon>Bacillati</taxon>
        <taxon>Actinomycetota</taxon>
        <taxon>Actinomycetes</taxon>
        <taxon>Kitasatosporales</taxon>
        <taxon>Streptomycetaceae</taxon>
        <taxon>Streptomyces</taxon>
    </lineage>
</organism>
<dbReference type="EMBL" id="CP048882">
    <property type="protein sequence ID" value="QPP09520.1"/>
    <property type="molecule type" value="Genomic_DNA"/>
</dbReference>